<keyword evidence="2" id="KW-0808">Transferase</keyword>
<feature type="domain" description="Protein kinase" evidence="9">
    <location>
        <begin position="862"/>
        <end position="1136"/>
    </location>
</feature>
<feature type="region of interest" description="Disordered" evidence="7">
    <location>
        <begin position="767"/>
        <end position="789"/>
    </location>
</feature>
<keyword evidence="11" id="KW-1185">Reference proteome</keyword>
<dbReference type="PANTHER" id="PTHR27006:SF606">
    <property type="entry name" value="INTERLEUKIN-1 RECEPTOR-ASSOCIATED KINASE 4"/>
    <property type="match status" value="1"/>
</dbReference>
<keyword evidence="8" id="KW-0732">Signal</keyword>
<dbReference type="Gene3D" id="3.30.200.20">
    <property type="entry name" value="Phosphorylase Kinase, domain 1"/>
    <property type="match status" value="2"/>
</dbReference>
<feature type="chain" id="PRO_5045240383" description="Protein kinase domain-containing protein" evidence="8">
    <location>
        <begin position="22"/>
        <end position="1155"/>
    </location>
</feature>
<dbReference type="Gene3D" id="2.60.120.430">
    <property type="entry name" value="Galactose-binding lectin"/>
    <property type="match status" value="2"/>
</dbReference>
<dbReference type="PANTHER" id="PTHR27006">
    <property type="entry name" value="PROMASTIGOTE SURFACE ANTIGEN PROTEIN PSA"/>
    <property type="match status" value="1"/>
</dbReference>
<dbReference type="Gene3D" id="1.10.510.10">
    <property type="entry name" value="Transferase(Phosphotransferase) domain 1"/>
    <property type="match status" value="2"/>
</dbReference>
<dbReference type="InterPro" id="IPR000719">
    <property type="entry name" value="Prot_kinase_dom"/>
</dbReference>
<proteinExistence type="predicted"/>
<dbReference type="CDD" id="cd14066">
    <property type="entry name" value="STKc_IRAK"/>
    <property type="match status" value="2"/>
</dbReference>
<feature type="binding site" evidence="6">
    <location>
        <position position="496"/>
    </location>
    <ligand>
        <name>ATP</name>
        <dbReference type="ChEBI" id="CHEBI:30616"/>
    </ligand>
</feature>
<dbReference type="InterPro" id="IPR017441">
    <property type="entry name" value="Protein_kinase_ATP_BS"/>
</dbReference>
<evidence type="ECO:0000259" key="9">
    <source>
        <dbReference type="PROSITE" id="PS50011"/>
    </source>
</evidence>
<dbReference type="InterPro" id="IPR008271">
    <property type="entry name" value="Ser/Thr_kinase_AS"/>
</dbReference>
<dbReference type="PROSITE" id="PS50011">
    <property type="entry name" value="PROTEIN_KINASE_DOM"/>
    <property type="match status" value="2"/>
</dbReference>
<feature type="signal peptide" evidence="8">
    <location>
        <begin position="1"/>
        <end position="21"/>
    </location>
</feature>
<dbReference type="PROSITE" id="PS00108">
    <property type="entry name" value="PROTEIN_KINASE_ST"/>
    <property type="match status" value="2"/>
</dbReference>
<evidence type="ECO:0000313" key="11">
    <source>
        <dbReference type="Proteomes" id="UP001318860"/>
    </source>
</evidence>
<evidence type="ECO:0000313" key="10">
    <source>
        <dbReference type="EMBL" id="KAK6155007.1"/>
    </source>
</evidence>
<dbReference type="PROSITE" id="PS00107">
    <property type="entry name" value="PROTEIN_KINASE_ATP"/>
    <property type="match status" value="1"/>
</dbReference>
<sequence>MNLFPVSFALIFLCFLNSSTAYSILAHSSNPTHFRGDFSINCGSVGTSAASNGRKWMGDAQTKFSSLLHIEGSSTTSTVAHKLISAAPIPHKTARISRSQFSYAFQVNPGQKILRLHFNPSPYRGFKGFKDLFTVEAGPFTLLSNFSASLTAYARGVSSISKEFCLNIQENEQFNVTFSPESSQSLDTYAFINGIEIISVPSSVSYFHGGDVGVQVVGEKSLVYVDHNTALEMIHRLNIKQISVPTSGDFDDTFPIWALRKTDKANKVKNNTWKVPVDVGFRYLIRIHFSEIGLKIAGTGDVMFKILINEMIAQTNIDIVKERDSNNIPWYRDYTVMMRGQQKVGRRDLLISLQSCDELIDGHLLLAEFEIFKLSNPDNSLASPNPLPPAQVSSSKTIQNLLSLLGYRNAIVAVAISIISLVNIIVHKLREIWEVSTTEEENKPSARAERLCRRFSLVEIQLATSNFSDALLIGRGGFGKVYKGLIDGGQMTVAVKRLNSNSMQGAHEFLMEIETLSELPHVNLVSLIGYCNERREMILVYDYMAGGTLADHLYKLPRENNNSSSLPWKQRLNICIGAGRGLDYLHTGHGVIHRDVKSSNILLDDNFIAKVSDFGLAKHENRNMFQSHVSTRVKGTNGYLDPHYLHTHKLTRKTDTYVFGVVLFEVLCGRRAVDFGVAEDEQILSKWARDMLNKGEVDQIVASSLREEISPDSLKTFVEIAERCLRDEPKNRPTMSQVVVQLEFALEQQDSRQVLLLNEITTAADDIRPSRNDENDISVTPGQPTMASTHVPNLTYQLEEQTNRNGRKATIQKTSRLWPWDAFWNRVKPSKKNDLLSEIWEEENINLAKFDWNMIVAATNQFSSSNKVGEGGFGPVYKGVLPTGQVVAVKRHSPYIRQGLEEFRNEIQLLPNLHHANIIKLLGYCIHKKEKLLVYEFMQNRSVDVFIFGEVQQRQRLPWPVRFKIIMGIAQGVFYLHKDSGVSVIYMDLKTSNILLDNEMNPKISDFAFTRISSEHEWESETTRIVGTYGYMSPEYAREGKFSLKSNVYSFGIIVLEIVSGHRMREPYRMMPLIDYAWKLWKERTPLDLVDESLRGAFPADEVLRCIQVGLLCTEKKPQRRPTMPSVLKMLLGEGLSLQEKISEAASHGNGMYAV</sequence>
<keyword evidence="1" id="KW-0723">Serine/threonine-protein kinase</keyword>
<evidence type="ECO:0000256" key="2">
    <source>
        <dbReference type="ARBA" id="ARBA00022679"/>
    </source>
</evidence>
<evidence type="ECO:0000256" key="7">
    <source>
        <dbReference type="SAM" id="MobiDB-lite"/>
    </source>
</evidence>
<evidence type="ECO:0000256" key="1">
    <source>
        <dbReference type="ARBA" id="ARBA00022527"/>
    </source>
</evidence>
<dbReference type="InterPro" id="IPR011009">
    <property type="entry name" value="Kinase-like_dom_sf"/>
</dbReference>
<dbReference type="Proteomes" id="UP001318860">
    <property type="component" value="Unassembled WGS sequence"/>
</dbReference>
<reference evidence="10 11" key="1">
    <citation type="journal article" date="2021" name="Comput. Struct. Biotechnol. J.">
        <title>De novo genome assembly of the potent medicinal plant Rehmannia glutinosa using nanopore technology.</title>
        <authorList>
            <person name="Ma L."/>
            <person name="Dong C."/>
            <person name="Song C."/>
            <person name="Wang X."/>
            <person name="Zheng X."/>
            <person name="Niu Y."/>
            <person name="Chen S."/>
            <person name="Feng W."/>
        </authorList>
    </citation>
    <scope>NUCLEOTIDE SEQUENCE [LARGE SCALE GENOMIC DNA]</scope>
    <source>
        <strain evidence="10">DH-2019</strain>
    </source>
</reference>
<evidence type="ECO:0000256" key="6">
    <source>
        <dbReference type="PROSITE-ProRule" id="PRU10141"/>
    </source>
</evidence>
<evidence type="ECO:0000256" key="5">
    <source>
        <dbReference type="ARBA" id="ARBA00022840"/>
    </source>
</evidence>
<dbReference type="EMBL" id="JABTTQ020000005">
    <property type="protein sequence ID" value="KAK6155007.1"/>
    <property type="molecule type" value="Genomic_DNA"/>
</dbReference>
<gene>
    <name evidence="10" type="ORF">DH2020_009255</name>
</gene>
<protein>
    <recommendedName>
        <fullName evidence="9">Protein kinase domain-containing protein</fullName>
    </recommendedName>
</protein>
<evidence type="ECO:0000256" key="4">
    <source>
        <dbReference type="ARBA" id="ARBA00022777"/>
    </source>
</evidence>
<evidence type="ECO:0000256" key="8">
    <source>
        <dbReference type="SAM" id="SignalP"/>
    </source>
</evidence>
<name>A0ABR0X8R6_REHGL</name>
<dbReference type="SUPFAM" id="SSF56112">
    <property type="entry name" value="Protein kinase-like (PK-like)"/>
    <property type="match status" value="2"/>
</dbReference>
<keyword evidence="3 6" id="KW-0547">Nucleotide-binding</keyword>
<feature type="compositionally biased region" description="Polar residues" evidence="7">
    <location>
        <begin position="777"/>
        <end position="789"/>
    </location>
</feature>
<keyword evidence="5 6" id="KW-0067">ATP-binding</keyword>
<feature type="domain" description="Protein kinase" evidence="9">
    <location>
        <begin position="467"/>
        <end position="745"/>
    </location>
</feature>
<organism evidence="10 11">
    <name type="scientific">Rehmannia glutinosa</name>
    <name type="common">Chinese foxglove</name>
    <dbReference type="NCBI Taxonomy" id="99300"/>
    <lineage>
        <taxon>Eukaryota</taxon>
        <taxon>Viridiplantae</taxon>
        <taxon>Streptophyta</taxon>
        <taxon>Embryophyta</taxon>
        <taxon>Tracheophyta</taxon>
        <taxon>Spermatophyta</taxon>
        <taxon>Magnoliopsida</taxon>
        <taxon>eudicotyledons</taxon>
        <taxon>Gunneridae</taxon>
        <taxon>Pentapetalae</taxon>
        <taxon>asterids</taxon>
        <taxon>lamiids</taxon>
        <taxon>Lamiales</taxon>
        <taxon>Orobanchaceae</taxon>
        <taxon>Rehmannieae</taxon>
        <taxon>Rehmannia</taxon>
    </lineage>
</organism>
<dbReference type="InterPro" id="IPR001245">
    <property type="entry name" value="Ser-Thr/Tyr_kinase_cat_dom"/>
</dbReference>
<dbReference type="SMART" id="SM00220">
    <property type="entry name" value="S_TKc"/>
    <property type="match status" value="2"/>
</dbReference>
<dbReference type="Pfam" id="PF07714">
    <property type="entry name" value="PK_Tyr_Ser-Thr"/>
    <property type="match status" value="2"/>
</dbReference>
<evidence type="ECO:0000256" key="3">
    <source>
        <dbReference type="ARBA" id="ARBA00022741"/>
    </source>
</evidence>
<comment type="caution">
    <text evidence="10">The sequence shown here is derived from an EMBL/GenBank/DDBJ whole genome shotgun (WGS) entry which is preliminary data.</text>
</comment>
<accession>A0ABR0X8R6</accession>
<keyword evidence="4" id="KW-0418">Kinase</keyword>